<dbReference type="SUPFAM" id="SSF52833">
    <property type="entry name" value="Thioredoxin-like"/>
    <property type="match status" value="1"/>
</dbReference>
<evidence type="ECO:0000256" key="1">
    <source>
        <dbReference type="RuleBase" id="RU363082"/>
    </source>
</evidence>
<proteinExistence type="inferred from homology"/>
<evidence type="ECO:0000313" key="3">
    <source>
        <dbReference type="Ensembl" id="ENSPSTP00000013956.1"/>
    </source>
</evidence>
<dbReference type="AlphaFoldDB" id="A0A8C9FFI4"/>
<comment type="similarity">
    <text evidence="1">Belongs to the glutaredoxin family.</text>
</comment>
<dbReference type="Ensembl" id="ENSPSTT00000014646.1">
    <property type="protein sequence ID" value="ENSPSTP00000013956.1"/>
    <property type="gene ID" value="ENSPSTG00000009875.1"/>
</dbReference>
<name>A0A8C9FFI4_PAVCR</name>
<dbReference type="PANTHER" id="PTHR33558">
    <property type="entry name" value="GLUTAREDOXIN-LIKE PROTEIN C5ORF63 HOMOLOG"/>
    <property type="match status" value="1"/>
</dbReference>
<feature type="transmembrane region" description="Helical" evidence="2">
    <location>
        <begin position="9"/>
        <end position="28"/>
    </location>
</feature>
<dbReference type="Pfam" id="PF05768">
    <property type="entry name" value="Glrx-like"/>
    <property type="match status" value="1"/>
</dbReference>
<sequence length="81" mass="9808">NIFFAKNQLSFLNAFYVLTYFFLSQFILQEVDITLPENSVWYNKYKYDIPVFHLNGKFLMKHQVDIQKFEDQLTKHNDGNH</sequence>
<evidence type="ECO:0000256" key="2">
    <source>
        <dbReference type="SAM" id="Phobius"/>
    </source>
</evidence>
<dbReference type="InterPro" id="IPR008554">
    <property type="entry name" value="Glutaredoxin-like"/>
</dbReference>
<dbReference type="InterPro" id="IPR052565">
    <property type="entry name" value="Glutaredoxin-like_YDR286C"/>
</dbReference>
<dbReference type="InterPro" id="IPR036249">
    <property type="entry name" value="Thioredoxin-like_sf"/>
</dbReference>
<dbReference type="Proteomes" id="UP000694428">
    <property type="component" value="Unplaced"/>
</dbReference>
<keyword evidence="2" id="KW-0472">Membrane</keyword>
<keyword evidence="4" id="KW-1185">Reference proteome</keyword>
<keyword evidence="2" id="KW-1133">Transmembrane helix</keyword>
<keyword evidence="1" id="KW-0813">Transport</keyword>
<protein>
    <recommendedName>
        <fullName evidence="1">Glutaredoxin-like protein</fullName>
    </recommendedName>
</protein>
<dbReference type="Gene3D" id="3.40.30.10">
    <property type="entry name" value="Glutaredoxin"/>
    <property type="match status" value="1"/>
</dbReference>
<dbReference type="PANTHER" id="PTHR33558:SF1">
    <property type="entry name" value="GLUTAREDOXIN-LIKE PROTEIN C5ORF63 HOMOLOG"/>
    <property type="match status" value="1"/>
</dbReference>
<accession>A0A8C9FFI4</accession>
<organism evidence="3 4">
    <name type="scientific">Pavo cristatus</name>
    <name type="common">Indian peafowl</name>
    <name type="synonym">Blue peafowl</name>
    <dbReference type="NCBI Taxonomy" id="9049"/>
    <lineage>
        <taxon>Eukaryota</taxon>
        <taxon>Metazoa</taxon>
        <taxon>Chordata</taxon>
        <taxon>Craniata</taxon>
        <taxon>Vertebrata</taxon>
        <taxon>Euteleostomi</taxon>
        <taxon>Archelosauria</taxon>
        <taxon>Archosauria</taxon>
        <taxon>Dinosauria</taxon>
        <taxon>Saurischia</taxon>
        <taxon>Theropoda</taxon>
        <taxon>Coelurosauria</taxon>
        <taxon>Aves</taxon>
        <taxon>Neognathae</taxon>
        <taxon>Galloanserae</taxon>
        <taxon>Galliformes</taxon>
        <taxon>Phasianidae</taxon>
        <taxon>Phasianinae</taxon>
        <taxon>Pavo</taxon>
    </lineage>
</organism>
<reference evidence="3" key="2">
    <citation type="submission" date="2025-09" db="UniProtKB">
        <authorList>
            <consortium name="Ensembl"/>
        </authorList>
    </citation>
    <scope>IDENTIFICATION</scope>
</reference>
<keyword evidence="2" id="KW-0812">Transmembrane</keyword>
<reference evidence="3" key="1">
    <citation type="submission" date="2025-08" db="UniProtKB">
        <authorList>
            <consortium name="Ensembl"/>
        </authorList>
    </citation>
    <scope>IDENTIFICATION</scope>
</reference>
<keyword evidence="1" id="KW-0249">Electron transport</keyword>
<evidence type="ECO:0000313" key="4">
    <source>
        <dbReference type="Proteomes" id="UP000694428"/>
    </source>
</evidence>